<evidence type="ECO:0000313" key="2">
    <source>
        <dbReference type="EMBL" id="RYB03490.1"/>
    </source>
</evidence>
<dbReference type="RefSeq" id="WP_129220444.1">
    <property type="nucleotide sequence ID" value="NZ_QYBC01000014.1"/>
</dbReference>
<dbReference type="InterPro" id="IPR036291">
    <property type="entry name" value="NAD(P)-bd_dom_sf"/>
</dbReference>
<dbReference type="Proteomes" id="UP000289411">
    <property type="component" value="Unassembled WGS sequence"/>
</dbReference>
<sequence length="301" mass="31632">MAFIQQGDTSGPARSGGPVVVLGAGNMIAGLLMPRLVAAGFDTLAVARRDVSLPDGVAFARVDIEDPGDWRAPAGAAVVSVLPLALLAAALPRLAGARAVVAVGSTSLFSKADSDDAADRATARKLERAEATLADWGRTHGVPVTVLRPTLVYDGFGDRNVARMIRLVRRIRVLPIARPSSGLRQPIHAGDVAGAILGALDNPRAADRSFNIAGGEVLTYRAMAERVFRSQGLVPRFVSLPVPWLRLGFAAAARVGILRETGFGSAVFARMNQDLVFDVAEGLDVLGYAPRRFAPPRWGGG</sequence>
<dbReference type="Pfam" id="PF01370">
    <property type="entry name" value="Epimerase"/>
    <property type="match status" value="1"/>
</dbReference>
<name>A0A4V1RIE5_9HYPH</name>
<dbReference type="InterPro" id="IPR001509">
    <property type="entry name" value="Epimerase_deHydtase"/>
</dbReference>
<reference evidence="2 3" key="2">
    <citation type="submission" date="2019-02" db="EMBL/GenBank/DDBJ databases">
        <title>'Lichenibacterium ramalinii' gen. nov. sp. nov., 'Lichenibacterium minor' gen. nov. sp. nov.</title>
        <authorList>
            <person name="Pankratov T."/>
        </authorList>
    </citation>
    <scope>NUCLEOTIDE SEQUENCE [LARGE SCALE GENOMIC DNA]</scope>
    <source>
        <strain evidence="2 3">RmlP001</strain>
    </source>
</reference>
<protein>
    <submittedName>
        <fullName evidence="2">NAD-dependent epimerase/dehydratase family protein</fullName>
    </submittedName>
</protein>
<dbReference type="Gene3D" id="3.40.50.720">
    <property type="entry name" value="NAD(P)-binding Rossmann-like Domain"/>
    <property type="match status" value="1"/>
</dbReference>
<keyword evidence="3" id="KW-1185">Reference proteome</keyword>
<evidence type="ECO:0000259" key="1">
    <source>
        <dbReference type="Pfam" id="PF01370"/>
    </source>
</evidence>
<feature type="domain" description="NAD-dependent epimerase/dehydratase" evidence="1">
    <location>
        <begin position="84"/>
        <end position="213"/>
    </location>
</feature>
<reference evidence="2 3" key="1">
    <citation type="submission" date="2018-09" db="EMBL/GenBank/DDBJ databases">
        <authorList>
            <person name="Grouzdev D.S."/>
            <person name="Krutkina M.S."/>
        </authorList>
    </citation>
    <scope>NUCLEOTIDE SEQUENCE [LARGE SCALE GENOMIC DNA]</scope>
    <source>
        <strain evidence="2 3">RmlP001</strain>
    </source>
</reference>
<gene>
    <name evidence="2" type="ORF">D3272_17195</name>
</gene>
<dbReference type="EMBL" id="QYBC01000014">
    <property type="protein sequence ID" value="RYB03490.1"/>
    <property type="molecule type" value="Genomic_DNA"/>
</dbReference>
<accession>A0A4V1RIE5</accession>
<evidence type="ECO:0000313" key="3">
    <source>
        <dbReference type="Proteomes" id="UP000289411"/>
    </source>
</evidence>
<comment type="caution">
    <text evidence="2">The sequence shown here is derived from an EMBL/GenBank/DDBJ whole genome shotgun (WGS) entry which is preliminary data.</text>
</comment>
<dbReference type="SUPFAM" id="SSF51735">
    <property type="entry name" value="NAD(P)-binding Rossmann-fold domains"/>
    <property type="match status" value="1"/>
</dbReference>
<dbReference type="OrthoDB" id="5565437at2"/>
<dbReference type="AlphaFoldDB" id="A0A4V1RIE5"/>
<proteinExistence type="predicted"/>
<organism evidence="2 3">
    <name type="scientific">Lichenibacterium ramalinae</name>
    <dbReference type="NCBI Taxonomy" id="2316527"/>
    <lineage>
        <taxon>Bacteria</taxon>
        <taxon>Pseudomonadati</taxon>
        <taxon>Pseudomonadota</taxon>
        <taxon>Alphaproteobacteria</taxon>
        <taxon>Hyphomicrobiales</taxon>
        <taxon>Lichenihabitantaceae</taxon>
        <taxon>Lichenibacterium</taxon>
    </lineage>
</organism>